<proteinExistence type="predicted"/>
<dbReference type="EMBL" id="SMLL01000001">
    <property type="protein sequence ID" value="TFZ04642.1"/>
    <property type="molecule type" value="Genomic_DNA"/>
</dbReference>
<comment type="caution">
    <text evidence="2">The sequence shown here is derived from an EMBL/GenBank/DDBJ whole genome shotgun (WGS) entry which is preliminary data.</text>
</comment>
<keyword evidence="3" id="KW-1185">Reference proteome</keyword>
<dbReference type="Proteomes" id="UP000297564">
    <property type="component" value="Unassembled WGS sequence"/>
</dbReference>
<evidence type="ECO:0000313" key="3">
    <source>
        <dbReference type="Proteomes" id="UP000297564"/>
    </source>
</evidence>
<feature type="region of interest" description="Disordered" evidence="1">
    <location>
        <begin position="101"/>
        <end position="122"/>
    </location>
</feature>
<reference evidence="2 3" key="1">
    <citation type="submission" date="2019-03" db="EMBL/GenBank/DDBJ databases">
        <title>Ramlibacter rhizophilus CCTCC AB2015357, whole genome shotgun sequence.</title>
        <authorList>
            <person name="Zhang X."/>
            <person name="Feng G."/>
            <person name="Zhu H."/>
        </authorList>
    </citation>
    <scope>NUCLEOTIDE SEQUENCE [LARGE SCALE GENOMIC DNA]</scope>
    <source>
        <strain evidence="2 3">CCTCC AB2015357</strain>
    </source>
</reference>
<name>A0A4Z0C143_9BURK</name>
<dbReference type="RefSeq" id="WP_135283524.1">
    <property type="nucleotide sequence ID" value="NZ_SMLL01000001.1"/>
</dbReference>
<evidence type="ECO:0000256" key="1">
    <source>
        <dbReference type="SAM" id="MobiDB-lite"/>
    </source>
</evidence>
<dbReference type="AlphaFoldDB" id="A0A4Z0C143"/>
<dbReference type="OrthoDB" id="5295943at2"/>
<protein>
    <submittedName>
        <fullName evidence="2">DUF1178 family protein</fullName>
    </submittedName>
</protein>
<dbReference type="Pfam" id="PF06676">
    <property type="entry name" value="DUF1178"/>
    <property type="match status" value="1"/>
</dbReference>
<dbReference type="InterPro" id="IPR009562">
    <property type="entry name" value="DUF1178"/>
</dbReference>
<feature type="compositionally biased region" description="Basic and acidic residues" evidence="1">
    <location>
        <begin position="101"/>
        <end position="115"/>
    </location>
</feature>
<organism evidence="2 3">
    <name type="scientific">Ramlibacter rhizophilus</name>
    <dbReference type="NCBI Taxonomy" id="1781167"/>
    <lineage>
        <taxon>Bacteria</taxon>
        <taxon>Pseudomonadati</taxon>
        <taxon>Pseudomonadota</taxon>
        <taxon>Betaproteobacteria</taxon>
        <taxon>Burkholderiales</taxon>
        <taxon>Comamonadaceae</taxon>
        <taxon>Ramlibacter</taxon>
    </lineage>
</organism>
<dbReference type="PIRSF" id="PIRSF032131">
    <property type="entry name" value="UCP032131"/>
    <property type="match status" value="1"/>
</dbReference>
<gene>
    <name evidence="2" type="ORF">EZ242_02515</name>
</gene>
<sequence length="148" mass="15850">MKVLNLQCAASHVFEGWFGSEDDFQDQRARGLVECPLCGDAQVSKLPSAPRLNLGATPPAAPAARQDMASVTPAALQAAYLQAVRQVLASTEDVGERFAEEARRMHHGETEERGIRGQATPAEAQALLEEGVPVLPLAIPKALKEPLQ</sequence>
<accession>A0A4Z0C143</accession>
<evidence type="ECO:0000313" key="2">
    <source>
        <dbReference type="EMBL" id="TFZ04642.1"/>
    </source>
</evidence>